<evidence type="ECO:0000313" key="1">
    <source>
        <dbReference type="EMBL" id="SHF02078.1"/>
    </source>
</evidence>
<dbReference type="RefSeq" id="WP_072792639.1">
    <property type="nucleotide sequence ID" value="NZ_FQUL01000058.1"/>
</dbReference>
<dbReference type="AlphaFoldDB" id="A0A1M4Y8P6"/>
<dbReference type="Proteomes" id="UP000184295">
    <property type="component" value="Unassembled WGS sequence"/>
</dbReference>
<name>A0A1M4Y8P6_9ACTN</name>
<dbReference type="EMBL" id="FQUL01000058">
    <property type="protein sequence ID" value="SHF02078.1"/>
    <property type="molecule type" value="Genomic_DNA"/>
</dbReference>
<reference evidence="2" key="1">
    <citation type="submission" date="2016-11" db="EMBL/GenBank/DDBJ databases">
        <authorList>
            <person name="Varghese N."/>
            <person name="Submissions S."/>
        </authorList>
    </citation>
    <scope>NUCLEOTIDE SEQUENCE [LARGE SCALE GENOMIC DNA]</scope>
    <source>
        <strain evidence="2">DSM 19514</strain>
    </source>
</reference>
<dbReference type="OrthoDB" id="341531at2"/>
<protein>
    <recommendedName>
        <fullName evidence="3">Transposase</fullName>
    </recommendedName>
</protein>
<evidence type="ECO:0000313" key="2">
    <source>
        <dbReference type="Proteomes" id="UP000184295"/>
    </source>
</evidence>
<organism evidence="1 2">
    <name type="scientific">Ferrithrix thermotolerans DSM 19514</name>
    <dbReference type="NCBI Taxonomy" id="1121881"/>
    <lineage>
        <taxon>Bacteria</taxon>
        <taxon>Bacillati</taxon>
        <taxon>Actinomycetota</taxon>
        <taxon>Acidimicrobiia</taxon>
        <taxon>Acidimicrobiales</taxon>
        <taxon>Acidimicrobiaceae</taxon>
        <taxon>Ferrithrix</taxon>
    </lineage>
</organism>
<accession>A0A1M4Y8P6</accession>
<proteinExistence type="predicted"/>
<sequence>MLAPEELATIEAFMAETENIDEYKRALAVLTLEDGSPLSRTGLSVKHVQRIRRSFRSIGTEAFKDKRHNNAPVLLSKSQRDEVNIMLTTTTPNDHGYSNSPFWSTRILATVLKRRYGVLSASRIRSYLLFRTSKLSFHLLGKQDEKADPQAVAQWKDNRQERLNEEFSDSDTVILCEDEMVLTQAATTQKVWTPRGTFPAVIETNRTRKNRNISGFLNLKTG</sequence>
<gene>
    <name evidence="1" type="ORF">SAMN02745225_02274</name>
</gene>
<evidence type="ECO:0008006" key="3">
    <source>
        <dbReference type="Google" id="ProtNLM"/>
    </source>
</evidence>
<keyword evidence="2" id="KW-1185">Reference proteome</keyword>